<dbReference type="InterPro" id="IPR049132">
    <property type="entry name" value="FAN1-like_euk"/>
</dbReference>
<evidence type="ECO:0000259" key="7">
    <source>
        <dbReference type="SMART" id="SM00990"/>
    </source>
</evidence>
<comment type="similarity">
    <text evidence="5">Belongs to the FAN1 family.</text>
</comment>
<evidence type="ECO:0000256" key="5">
    <source>
        <dbReference type="RuleBase" id="RU365033"/>
    </source>
</evidence>
<dbReference type="Proteomes" id="UP000245942">
    <property type="component" value="Unassembled WGS sequence"/>
</dbReference>
<keyword evidence="2 5" id="KW-0479">Metal-binding</keyword>
<feature type="non-terminal residue" evidence="9">
    <location>
        <position position="1040"/>
    </location>
</feature>
<evidence type="ECO:0000256" key="1">
    <source>
        <dbReference type="ARBA" id="ARBA00022722"/>
    </source>
</evidence>
<comment type="subcellular location">
    <subcellularLocation>
        <location evidence="5">Nucleus</location>
    </subcellularLocation>
</comment>
<dbReference type="GO" id="GO:0017108">
    <property type="term" value="F:5'-flap endonuclease activity"/>
    <property type="evidence" value="ECO:0007669"/>
    <property type="project" value="TreeGrafter"/>
</dbReference>
<dbReference type="GO" id="GO:0036297">
    <property type="term" value="P:interstrand cross-link repair"/>
    <property type="evidence" value="ECO:0007669"/>
    <property type="project" value="InterPro"/>
</dbReference>
<accession>A0A316UDI6</accession>
<name>A0A316UDI6_9BASI</name>
<protein>
    <recommendedName>
        <fullName evidence="5">Fanconi-associated nuclease</fullName>
        <ecNumber evidence="5">3.1.4.1</ecNumber>
    </recommendedName>
</protein>
<evidence type="ECO:0000256" key="3">
    <source>
        <dbReference type="ARBA" id="ARBA00022801"/>
    </source>
</evidence>
<dbReference type="PANTHER" id="PTHR15749">
    <property type="entry name" value="FANCONI-ASSOCIATED NUCLEASE 1"/>
    <property type="match status" value="1"/>
</dbReference>
<dbReference type="OrthoDB" id="258143at2759"/>
<keyword evidence="10" id="KW-1185">Reference proteome</keyword>
<keyword evidence="3 5" id="KW-0378">Hydrolase</keyword>
<feature type="compositionally biased region" description="Low complexity" evidence="6">
    <location>
        <begin position="782"/>
        <end position="791"/>
    </location>
</feature>
<dbReference type="SMART" id="SM01083">
    <property type="entry name" value="Cir_N"/>
    <property type="match status" value="1"/>
</dbReference>
<keyword evidence="5" id="KW-0539">Nucleus</keyword>
<dbReference type="GO" id="GO:0046872">
    <property type="term" value="F:metal ion binding"/>
    <property type="evidence" value="ECO:0007669"/>
    <property type="project" value="UniProtKB-KW"/>
</dbReference>
<comment type="cofactor">
    <cofactor evidence="5">
        <name>Mg(2+)</name>
        <dbReference type="ChEBI" id="CHEBI:18420"/>
    </cofactor>
    <cofactor evidence="5">
        <name>Mn(2+)</name>
        <dbReference type="ChEBI" id="CHEBI:29035"/>
    </cofactor>
</comment>
<dbReference type="GO" id="GO:0070336">
    <property type="term" value="F:flap-structured DNA binding"/>
    <property type="evidence" value="ECO:0007669"/>
    <property type="project" value="TreeGrafter"/>
</dbReference>
<feature type="compositionally biased region" description="Basic and acidic residues" evidence="6">
    <location>
        <begin position="192"/>
        <end position="219"/>
    </location>
</feature>
<dbReference type="GO" id="GO:0008409">
    <property type="term" value="F:5'-3' exonuclease activity"/>
    <property type="evidence" value="ECO:0007669"/>
    <property type="project" value="TreeGrafter"/>
</dbReference>
<dbReference type="InterPro" id="IPR014883">
    <property type="entry name" value="VRR_NUC"/>
</dbReference>
<dbReference type="PANTHER" id="PTHR15749:SF4">
    <property type="entry name" value="FANCONI-ASSOCIATED NUCLEASE 1"/>
    <property type="match status" value="1"/>
</dbReference>
<gene>
    <name evidence="9" type="ORF">BCV69DRAFT_256359</name>
</gene>
<keyword evidence="5" id="KW-0234">DNA repair</keyword>
<feature type="region of interest" description="Disordered" evidence="6">
    <location>
        <begin position="1"/>
        <end position="135"/>
    </location>
</feature>
<feature type="region of interest" description="Disordered" evidence="6">
    <location>
        <begin position="147"/>
        <end position="229"/>
    </location>
</feature>
<keyword evidence="5" id="KW-0227">DNA damage</keyword>
<dbReference type="GeneID" id="37012330"/>
<keyword evidence="1 5" id="KW-0540">Nuclease</keyword>
<reference evidence="9 10" key="1">
    <citation type="journal article" date="2018" name="Mol. Biol. Evol.">
        <title>Broad Genomic Sampling Reveals a Smut Pathogenic Ancestry of the Fungal Clade Ustilaginomycotina.</title>
        <authorList>
            <person name="Kijpornyongpan T."/>
            <person name="Mondo S.J."/>
            <person name="Barry K."/>
            <person name="Sandor L."/>
            <person name="Lee J."/>
            <person name="Lipzen A."/>
            <person name="Pangilinan J."/>
            <person name="LaButti K."/>
            <person name="Hainaut M."/>
            <person name="Henrissat B."/>
            <person name="Grigoriev I.V."/>
            <person name="Spatafora J.W."/>
            <person name="Aime M.C."/>
        </authorList>
    </citation>
    <scope>NUCLEOTIDE SEQUENCE [LARGE SCALE GENOMIC DNA]</scope>
    <source>
        <strain evidence="9 10">MCA 4718</strain>
    </source>
</reference>
<dbReference type="RefSeq" id="XP_025350440.1">
    <property type="nucleotide sequence ID" value="XM_025490596.1"/>
</dbReference>
<proteinExistence type="inferred from homology"/>
<organism evidence="9 10">
    <name type="scientific">Pseudomicrostroma glucosiphilum</name>
    <dbReference type="NCBI Taxonomy" id="1684307"/>
    <lineage>
        <taxon>Eukaryota</taxon>
        <taxon>Fungi</taxon>
        <taxon>Dikarya</taxon>
        <taxon>Basidiomycota</taxon>
        <taxon>Ustilaginomycotina</taxon>
        <taxon>Exobasidiomycetes</taxon>
        <taxon>Microstromatales</taxon>
        <taxon>Microstromatales incertae sedis</taxon>
        <taxon>Pseudomicrostroma</taxon>
    </lineage>
</organism>
<feature type="compositionally biased region" description="Basic and acidic residues" evidence="6">
    <location>
        <begin position="151"/>
        <end position="176"/>
    </location>
</feature>
<keyword evidence="4 5" id="KW-0460">Magnesium</keyword>
<dbReference type="AlphaFoldDB" id="A0A316UDI6"/>
<evidence type="ECO:0000259" key="8">
    <source>
        <dbReference type="SMART" id="SM01083"/>
    </source>
</evidence>
<dbReference type="InterPro" id="IPR019339">
    <property type="entry name" value="CIR_N_dom"/>
</dbReference>
<dbReference type="GO" id="GO:0004528">
    <property type="term" value="F:phosphodiesterase I activity"/>
    <property type="evidence" value="ECO:0007669"/>
    <property type="project" value="UniProtKB-EC"/>
</dbReference>
<keyword evidence="5" id="KW-0464">Manganese</keyword>
<dbReference type="STRING" id="1684307.A0A316UDI6"/>
<dbReference type="SMART" id="SM00990">
    <property type="entry name" value="VRR_NUC"/>
    <property type="match status" value="1"/>
</dbReference>
<feature type="compositionally biased region" description="Basic and acidic residues" evidence="6">
    <location>
        <begin position="14"/>
        <end position="53"/>
    </location>
</feature>
<dbReference type="GO" id="GO:0005634">
    <property type="term" value="C:nucleus"/>
    <property type="evidence" value="ECO:0007669"/>
    <property type="project" value="UniProtKB-SubCell"/>
</dbReference>
<dbReference type="InterPro" id="IPR033315">
    <property type="entry name" value="Fan1-like"/>
</dbReference>
<comment type="catalytic activity">
    <reaction evidence="5">
        <text>Hydrolytically removes 5'-nucleotides successively from the 3'-hydroxy termini of 3'-hydroxy-terminated oligonucleotides.</text>
        <dbReference type="EC" id="3.1.4.1"/>
    </reaction>
</comment>
<dbReference type="CDD" id="cd22326">
    <property type="entry name" value="FAN1-like"/>
    <property type="match status" value="1"/>
</dbReference>
<feature type="domain" description="CBF1-interacting co-repressor CIR N-terminal" evidence="8">
    <location>
        <begin position="10"/>
        <end position="46"/>
    </location>
</feature>
<evidence type="ECO:0000256" key="6">
    <source>
        <dbReference type="SAM" id="MobiDB-lite"/>
    </source>
</evidence>
<dbReference type="Pfam" id="PF08774">
    <property type="entry name" value="VRR_NUC"/>
    <property type="match status" value="1"/>
</dbReference>
<feature type="region of interest" description="Disordered" evidence="6">
    <location>
        <begin position="768"/>
        <end position="791"/>
    </location>
</feature>
<evidence type="ECO:0000313" key="10">
    <source>
        <dbReference type="Proteomes" id="UP000245942"/>
    </source>
</evidence>
<feature type="domain" description="VRR-NUC" evidence="7">
    <location>
        <begin position="924"/>
        <end position="1040"/>
    </location>
</feature>
<feature type="compositionally biased region" description="Basic residues" evidence="6">
    <location>
        <begin position="1"/>
        <end position="11"/>
    </location>
</feature>
<dbReference type="EMBL" id="KZ819322">
    <property type="protein sequence ID" value="PWN23280.1"/>
    <property type="molecule type" value="Genomic_DNA"/>
</dbReference>
<evidence type="ECO:0000256" key="2">
    <source>
        <dbReference type="ARBA" id="ARBA00022723"/>
    </source>
</evidence>
<evidence type="ECO:0000256" key="4">
    <source>
        <dbReference type="ARBA" id="ARBA00022842"/>
    </source>
</evidence>
<dbReference type="Pfam" id="PF21170">
    <property type="entry name" value="FAN1_TPR"/>
    <property type="match status" value="1"/>
</dbReference>
<dbReference type="EC" id="3.1.4.1" evidence="5"/>
<sequence length="1040" mass="117265">MPLNIAHHKSYHPYNRENIERVRKDEEEVRRNEEARRQQRQAAESEARLELLRNAKGKGPADQEGSDPLPEESSASSRTAERAKLEEQMTVYLNGLEKEGKPWYSDPQLRGPKERRKTQDETLEAAYKDSALKSTYDPLKAMSGFLAQREQAIRQRRLEDERKSAADRGPPTEDASHAGPSSYRHYRHYDRARRSDGDQGEREDRGRSAREERNGHARTAEAAGVEPIETATATAGSIATEGVTEAARSPAAARESMYPVLLGEMIATVLSTEEYLFSEDEVKVLRFYPSLSYEARYLFSRLIQRKDSWLRFEALRASYQSEVTDMEAAVEALTGTAQPRFLITHAEAGDDGQEAMLGLLTLDELKTLAKRCNTAKPGTTKASHIAALLKTRTQGTLSSAFFPVSPSKRKAAAAAQQSPSKSTASTSSKQLALNFTSNGKKATQSVKLAAEVTKLLGLLVKVHSSTRSLIDRVALVFYRGAMLGATALTTAVLSRSRRRNYPRYETQRSPRVFLTREHLLAFEEAVAVETKMEELLQWGDGSEATFAKALTYFEAIWPIWKATVTAFDQEHPDGPDRMTYHRMRFHAGWPQTRVVYKGTVILARFKLHKREEEVLRALLAQRHFRRGKRGEWYDRLALVTAMYSYPENKNKGKSEALKIAVQGIEDPDTHLIYHDQLQKRICRLENQLPIPKSQKHDFSYAKLKQCSEKTYFGVRLDSMDDGMQSRQRLLAPLNNIVAPKPDSPVESPEGSRFVQRAPMRKIVKVERQTSPTKLGSALMKRSASSSSDLSLDVAMRNDESRRKMASPSPFDAEGADEATLVQYEVSRKESRTSMASVWRGLDGHPCRVENIVLQHYELEGYKGFHDEGGALKMLFALCLWDVIFHAPGVTDIFETPYQRAPLDMGQDSFCITRGPFLRERLSLVAQGGAEALIREVDDRERPTATWALGCRWDAFTREDLVEVASCIPGQSLSVIFQMMAEEWEHCSGGMPDLLVYRLSDKSVKLCEVKSVNDRLSETQKVWIDVLLRAGVQVELSLVRE</sequence>
<dbReference type="InterPro" id="IPR049126">
    <property type="entry name" value="FAN1-like_TPR"/>
</dbReference>
<evidence type="ECO:0000313" key="9">
    <source>
        <dbReference type="EMBL" id="PWN23280.1"/>
    </source>
</evidence>
<comment type="function">
    <text evidence="5">Nuclease required for the repair of DNA interstrand cross-links (ICL). Acts as a 5'-3' exonuclease that anchors at a cut end of DNA and cleaves DNA successively at every third nucleotide, allowing to excise an ICL from one strand through flanking incisions.</text>
</comment>